<evidence type="ECO:0008006" key="4">
    <source>
        <dbReference type="Google" id="ProtNLM"/>
    </source>
</evidence>
<feature type="transmembrane region" description="Helical" evidence="1">
    <location>
        <begin position="77"/>
        <end position="100"/>
    </location>
</feature>
<dbReference type="InParanoid" id="D7U5V1"/>
<evidence type="ECO:0000256" key="1">
    <source>
        <dbReference type="SAM" id="Phobius"/>
    </source>
</evidence>
<dbReference type="AlphaFoldDB" id="D7U5V1"/>
<dbReference type="PANTHER" id="PTHR11863">
    <property type="entry name" value="STEROL DESATURASE"/>
    <property type="match status" value="1"/>
</dbReference>
<dbReference type="EMBL" id="FN596510">
    <property type="protein sequence ID" value="CBI38120.3"/>
    <property type="molecule type" value="Genomic_DNA"/>
</dbReference>
<proteinExistence type="predicted"/>
<keyword evidence="3" id="KW-1185">Reference proteome</keyword>
<sequence length="109" mass="13099">MPFWRADGVVITIPLHMGPTEFLYCLFLRALHHQYLYSRYHYHHHSSIVTEPITSVIHPFAEHIGHSIKKEKKNQKLVYNSIGFFKIMILFFLVIIRIVYTIHFRMILF</sequence>
<organism evidence="2 3">
    <name type="scientific">Vitis vinifera</name>
    <name type="common">Grape</name>
    <dbReference type="NCBI Taxonomy" id="29760"/>
    <lineage>
        <taxon>Eukaryota</taxon>
        <taxon>Viridiplantae</taxon>
        <taxon>Streptophyta</taxon>
        <taxon>Embryophyta</taxon>
        <taxon>Tracheophyta</taxon>
        <taxon>Spermatophyta</taxon>
        <taxon>Magnoliopsida</taxon>
        <taxon>eudicotyledons</taxon>
        <taxon>Gunneridae</taxon>
        <taxon>Pentapetalae</taxon>
        <taxon>rosids</taxon>
        <taxon>Vitales</taxon>
        <taxon>Vitaceae</taxon>
        <taxon>Viteae</taxon>
        <taxon>Vitis</taxon>
    </lineage>
</organism>
<dbReference type="Proteomes" id="UP000009183">
    <property type="component" value="Chromosome 15"/>
</dbReference>
<accession>D7U5V1</accession>
<dbReference type="PaxDb" id="29760-VIT_15s0045g01600.t01"/>
<evidence type="ECO:0000313" key="2">
    <source>
        <dbReference type="EMBL" id="CBI38120.3"/>
    </source>
</evidence>
<protein>
    <recommendedName>
        <fullName evidence="4">Fatty acid hydroxylase domain-containing protein</fullName>
    </recommendedName>
</protein>
<keyword evidence="1" id="KW-0812">Transmembrane</keyword>
<name>D7U5V1_VITVI</name>
<dbReference type="InterPro" id="IPR050307">
    <property type="entry name" value="Sterol_Desaturase_Related"/>
</dbReference>
<keyword evidence="1" id="KW-1133">Transmembrane helix</keyword>
<reference evidence="3" key="1">
    <citation type="journal article" date="2007" name="Nature">
        <title>The grapevine genome sequence suggests ancestral hexaploidization in major angiosperm phyla.</title>
        <authorList>
            <consortium name="The French-Italian Public Consortium for Grapevine Genome Characterization."/>
            <person name="Jaillon O."/>
            <person name="Aury J.-M."/>
            <person name="Noel B."/>
            <person name="Policriti A."/>
            <person name="Clepet C."/>
            <person name="Casagrande A."/>
            <person name="Choisne N."/>
            <person name="Aubourg S."/>
            <person name="Vitulo N."/>
            <person name="Jubin C."/>
            <person name="Vezzi A."/>
            <person name="Legeai F."/>
            <person name="Hugueney P."/>
            <person name="Dasilva C."/>
            <person name="Horner D."/>
            <person name="Mica E."/>
            <person name="Jublot D."/>
            <person name="Poulain J."/>
            <person name="Bruyere C."/>
            <person name="Billault A."/>
            <person name="Segurens B."/>
            <person name="Gouyvenoux M."/>
            <person name="Ugarte E."/>
            <person name="Cattonaro F."/>
            <person name="Anthouard V."/>
            <person name="Vico V."/>
            <person name="Del Fabbro C."/>
            <person name="Alaux M."/>
            <person name="Di Gaspero G."/>
            <person name="Dumas V."/>
            <person name="Felice N."/>
            <person name="Paillard S."/>
            <person name="Juman I."/>
            <person name="Moroldo M."/>
            <person name="Scalabrin S."/>
            <person name="Canaguier A."/>
            <person name="Le Clainche I."/>
            <person name="Malacrida G."/>
            <person name="Durand E."/>
            <person name="Pesole G."/>
            <person name="Laucou V."/>
            <person name="Chatelet P."/>
            <person name="Merdinoglu D."/>
            <person name="Delledonne M."/>
            <person name="Pezzotti M."/>
            <person name="Lecharny A."/>
            <person name="Scarpelli C."/>
            <person name="Artiguenave F."/>
            <person name="Pe M.E."/>
            <person name="Valle G."/>
            <person name="Morgante M."/>
            <person name="Caboche M."/>
            <person name="Adam-Blondon A.-F."/>
            <person name="Weissenbach J."/>
            <person name="Quetier F."/>
            <person name="Wincker P."/>
        </authorList>
    </citation>
    <scope>NUCLEOTIDE SEQUENCE [LARGE SCALE GENOMIC DNA]</scope>
    <source>
        <strain evidence="3">cv. Pinot noir / PN40024</strain>
    </source>
</reference>
<keyword evidence="1" id="KW-0472">Membrane</keyword>
<evidence type="ECO:0000313" key="3">
    <source>
        <dbReference type="Proteomes" id="UP000009183"/>
    </source>
</evidence>
<dbReference type="HOGENOM" id="CLU_2188786_0_0_1"/>
<gene>
    <name evidence="2" type="ordered locus">VIT_15s0045g01600</name>
</gene>